<dbReference type="Pfam" id="PF22936">
    <property type="entry name" value="Pol_BBD"/>
    <property type="match status" value="1"/>
</dbReference>
<protein>
    <recommendedName>
        <fullName evidence="1">Retrovirus-related Pol polyprotein from transposon TNT 1-94-like beta-barrel domain-containing protein</fullName>
    </recommendedName>
</protein>
<dbReference type="InterPro" id="IPR054722">
    <property type="entry name" value="PolX-like_BBD"/>
</dbReference>
<evidence type="ECO:0000259" key="1">
    <source>
        <dbReference type="Pfam" id="PF22936"/>
    </source>
</evidence>
<organism evidence="2">
    <name type="scientific">Vitis vinifera</name>
    <name type="common">Grape</name>
    <dbReference type="NCBI Taxonomy" id="29760"/>
    <lineage>
        <taxon>Eukaryota</taxon>
        <taxon>Viridiplantae</taxon>
        <taxon>Streptophyta</taxon>
        <taxon>Embryophyta</taxon>
        <taxon>Tracheophyta</taxon>
        <taxon>Spermatophyta</taxon>
        <taxon>Magnoliopsida</taxon>
        <taxon>eudicotyledons</taxon>
        <taxon>Gunneridae</taxon>
        <taxon>Pentapetalae</taxon>
        <taxon>rosids</taxon>
        <taxon>Vitales</taxon>
        <taxon>Vitaceae</taxon>
        <taxon>Viteae</taxon>
        <taxon>Vitis</taxon>
    </lineage>
</organism>
<accession>A5ACW8</accession>
<proteinExistence type="predicted"/>
<dbReference type="AlphaFoldDB" id="A5ACW8"/>
<feature type="domain" description="Retrovirus-related Pol polyprotein from transposon TNT 1-94-like beta-barrel" evidence="1">
    <location>
        <begin position="41"/>
        <end position="103"/>
    </location>
</feature>
<dbReference type="EMBL" id="AM423436">
    <property type="protein sequence ID" value="CAN60071.1"/>
    <property type="molecule type" value="Genomic_DNA"/>
</dbReference>
<gene>
    <name evidence="2" type="ORF">VITISV_022945</name>
</gene>
<evidence type="ECO:0000313" key="2">
    <source>
        <dbReference type="EMBL" id="CAN60071.1"/>
    </source>
</evidence>
<reference evidence="2" key="1">
    <citation type="journal article" date="2007" name="PLoS ONE">
        <title>The first genome sequence of an elite grapevine cultivar (Pinot noir Vitis vinifera L.): coping with a highly heterozygous genome.</title>
        <authorList>
            <person name="Velasco R."/>
            <person name="Zharkikh A."/>
            <person name="Troggio M."/>
            <person name="Cartwright D.A."/>
            <person name="Cestaro A."/>
            <person name="Pruss D."/>
            <person name="Pindo M."/>
            <person name="FitzGerald L.M."/>
            <person name="Vezzulli S."/>
            <person name="Reid J."/>
            <person name="Malacarne G."/>
            <person name="Iliev D."/>
            <person name="Coppola G."/>
            <person name="Wardell B."/>
            <person name="Micheletti D."/>
            <person name="Macalma T."/>
            <person name="Facci M."/>
            <person name="Mitchell J.T."/>
            <person name="Perazzolli M."/>
            <person name="Eldredge G."/>
            <person name="Gatto P."/>
            <person name="Oyzerski R."/>
            <person name="Moretto M."/>
            <person name="Gutin N."/>
            <person name="Stefanini M."/>
            <person name="Chen Y."/>
            <person name="Segala C."/>
            <person name="Davenport C."/>
            <person name="Dematte L."/>
            <person name="Mraz A."/>
            <person name="Battilana J."/>
            <person name="Stormo K."/>
            <person name="Costa F."/>
            <person name="Tao Q."/>
            <person name="Si-Ammour A."/>
            <person name="Harkins T."/>
            <person name="Lackey A."/>
            <person name="Perbost C."/>
            <person name="Taillon B."/>
            <person name="Stella A."/>
            <person name="Solovyev V."/>
            <person name="Fawcett J.A."/>
            <person name="Sterck L."/>
            <person name="Vandepoele K."/>
            <person name="Grando S.M."/>
            <person name="Toppo S."/>
            <person name="Moser C."/>
            <person name="Lanchbury J."/>
            <person name="Bogden R."/>
            <person name="Skolnick M."/>
            <person name="Sgaramella V."/>
            <person name="Bhatnagar S.K."/>
            <person name="Fontana P."/>
            <person name="Gutin A."/>
            <person name="Van de Peer Y."/>
            <person name="Salamini F."/>
            <person name="Viola R."/>
        </authorList>
    </citation>
    <scope>NUCLEOTIDE SEQUENCE</scope>
</reference>
<sequence length="252" mass="29053">MEDLLYVKGYHQRMFVKVKHVDKTDKEWTLLYRQVCGGFYTSYTPGDFGVVRMDNNGVAKVVGMGNVWLETHNGMKLFLKDVKHVPNIRLNLISTNKLNNEGYYNGFSNGQWKLTKGSLVIARLYDPVNKKLIRSRDIVFMEDQIITDIDKMEKVEFGNNDKLIDLEMISPTLMANQLDVKTQNGQHGAGDDSEPVEVRNSNDVLDQPQIPQATHIDPPRRTTRNHQSFTRYSHSLTLRRFSMLKIAMHTYS</sequence>
<dbReference type="MEROPS" id="A11.002"/>
<name>A5ACW8_VITVI</name>